<gene>
    <name evidence="4" type="primary">polYB</name>
    <name evidence="2" type="synonym">dinB</name>
    <name evidence="4" type="ORF">B0W44_08385</name>
</gene>
<organism evidence="4 5">
    <name type="scientific">Novibacillus thermophilus</name>
    <dbReference type="NCBI Taxonomy" id="1471761"/>
    <lineage>
        <taxon>Bacteria</taxon>
        <taxon>Bacillati</taxon>
        <taxon>Bacillota</taxon>
        <taxon>Bacilli</taxon>
        <taxon>Bacillales</taxon>
        <taxon>Thermoactinomycetaceae</taxon>
        <taxon>Novibacillus</taxon>
    </lineage>
</organism>
<dbReference type="InterPro" id="IPR043502">
    <property type="entry name" value="DNA/RNA_pol_sf"/>
</dbReference>
<dbReference type="OrthoDB" id="9808813at2"/>
<dbReference type="Gene3D" id="3.30.70.270">
    <property type="match status" value="1"/>
</dbReference>
<evidence type="ECO:0000313" key="4">
    <source>
        <dbReference type="EMBL" id="AQS55805.1"/>
    </source>
</evidence>
<dbReference type="STRING" id="1471761.B0W44_08385"/>
<keyword evidence="5" id="KW-1185">Reference proteome</keyword>
<evidence type="ECO:0000256" key="1">
    <source>
        <dbReference type="ARBA" id="ARBA00010945"/>
    </source>
</evidence>
<dbReference type="GO" id="GO:0042276">
    <property type="term" value="P:error-prone translesion synthesis"/>
    <property type="evidence" value="ECO:0007669"/>
    <property type="project" value="TreeGrafter"/>
</dbReference>
<keyword evidence="2" id="KW-0239">DNA-directed DNA polymerase</keyword>
<dbReference type="EMBL" id="CP019699">
    <property type="protein sequence ID" value="AQS55805.1"/>
    <property type="molecule type" value="Genomic_DNA"/>
</dbReference>
<dbReference type="InterPro" id="IPR001126">
    <property type="entry name" value="UmuC"/>
</dbReference>
<dbReference type="Proteomes" id="UP000188603">
    <property type="component" value="Chromosome"/>
</dbReference>
<dbReference type="RefSeq" id="WP_077719666.1">
    <property type="nucleotide sequence ID" value="NZ_CP019699.1"/>
</dbReference>
<keyword evidence="2" id="KW-0963">Cytoplasm</keyword>
<dbReference type="GO" id="GO:0000287">
    <property type="term" value="F:magnesium ion binding"/>
    <property type="evidence" value="ECO:0007669"/>
    <property type="project" value="UniProtKB-UniRule"/>
</dbReference>
<dbReference type="InterPro" id="IPR043128">
    <property type="entry name" value="Rev_trsase/Diguanyl_cyclase"/>
</dbReference>
<dbReference type="GO" id="GO:0003887">
    <property type="term" value="F:DNA-directed DNA polymerase activity"/>
    <property type="evidence" value="ECO:0007669"/>
    <property type="project" value="UniProtKB-UniRule"/>
</dbReference>
<reference evidence="4 5" key="1">
    <citation type="journal article" date="2015" name="Int. J. Syst. Evol. Microbiol.">
        <title>Novibacillus thermophilus gen. nov., sp. nov., a Gram-staining-negative and moderately thermophilic member of the family Thermoactinomycetaceae.</title>
        <authorList>
            <person name="Yang G."/>
            <person name="Chen J."/>
            <person name="Zhou S."/>
        </authorList>
    </citation>
    <scope>NUCLEOTIDE SEQUENCE [LARGE SCALE GENOMIC DNA]</scope>
    <source>
        <strain evidence="4 5">SG-1</strain>
    </source>
</reference>
<dbReference type="GO" id="GO:0005829">
    <property type="term" value="C:cytosol"/>
    <property type="evidence" value="ECO:0007669"/>
    <property type="project" value="TreeGrafter"/>
</dbReference>
<dbReference type="Gene3D" id="3.40.1170.60">
    <property type="match status" value="1"/>
</dbReference>
<dbReference type="NCBIfam" id="NF002848">
    <property type="entry name" value="PRK03103.1"/>
    <property type="match status" value="1"/>
</dbReference>
<feature type="binding site" evidence="2">
    <location>
        <position position="106"/>
    </location>
    <ligand>
        <name>Mg(2+)</name>
        <dbReference type="ChEBI" id="CHEBI:18420"/>
    </ligand>
</feature>
<feature type="site" description="Substrate discrimination" evidence="2">
    <location>
        <position position="15"/>
    </location>
</feature>
<dbReference type="GO" id="GO:0003684">
    <property type="term" value="F:damaged DNA binding"/>
    <property type="evidence" value="ECO:0007669"/>
    <property type="project" value="InterPro"/>
</dbReference>
<evidence type="ECO:0000313" key="5">
    <source>
        <dbReference type="Proteomes" id="UP000188603"/>
    </source>
</evidence>
<dbReference type="GO" id="GO:0006261">
    <property type="term" value="P:DNA-templated DNA replication"/>
    <property type="evidence" value="ECO:0007669"/>
    <property type="project" value="UniProtKB-UniRule"/>
</dbReference>
<dbReference type="HAMAP" id="MF_01113">
    <property type="entry name" value="DNApol_IV"/>
    <property type="match status" value="1"/>
</dbReference>
<feature type="active site" evidence="2">
    <location>
        <position position="107"/>
    </location>
</feature>
<dbReference type="KEGG" id="ntr:B0W44_08385"/>
<keyword evidence="2" id="KW-0460">Magnesium</keyword>
<comment type="similarity">
    <text evidence="1 2">Belongs to the DNA polymerase type-Y family.</text>
</comment>
<evidence type="ECO:0000259" key="3">
    <source>
        <dbReference type="PROSITE" id="PS50173"/>
    </source>
</evidence>
<dbReference type="GO" id="GO:0009432">
    <property type="term" value="P:SOS response"/>
    <property type="evidence" value="ECO:0007669"/>
    <property type="project" value="TreeGrafter"/>
</dbReference>
<dbReference type="InterPro" id="IPR017961">
    <property type="entry name" value="DNA_pol_Y-fam_little_finger"/>
</dbReference>
<proteinExistence type="inferred from homology"/>
<dbReference type="Pfam" id="PF00817">
    <property type="entry name" value="IMS"/>
    <property type="match status" value="1"/>
</dbReference>
<keyword evidence="2" id="KW-0548">Nucleotidyltransferase</keyword>
<feature type="domain" description="UmuC" evidence="3">
    <location>
        <begin position="6"/>
        <end position="191"/>
    </location>
</feature>
<dbReference type="PROSITE" id="PS50173">
    <property type="entry name" value="UMUC"/>
    <property type="match status" value="1"/>
</dbReference>
<protein>
    <recommendedName>
        <fullName evidence="2">DNA polymerase IV</fullName>
        <shortName evidence="2">Pol IV</shortName>
        <ecNumber evidence="2">2.7.7.7</ecNumber>
    </recommendedName>
</protein>
<dbReference type="CDD" id="cd03586">
    <property type="entry name" value="PolY_Pol_IV_kappa"/>
    <property type="match status" value="1"/>
</dbReference>
<dbReference type="SUPFAM" id="SSF56672">
    <property type="entry name" value="DNA/RNA polymerases"/>
    <property type="match status" value="1"/>
</dbReference>
<comment type="function">
    <text evidence="2">Poorly processive, error-prone DNA polymerase involved in untargeted mutagenesis. Copies undamaged DNA at stalled replication forks, which arise in vivo from mismatched or misaligned primer ends. These misaligned primers can be extended by PolIV. Exhibits no 3'-5' exonuclease (proofreading) activity. May be involved in translesional synthesis, in conjunction with the beta clamp from PolIII.</text>
</comment>
<keyword evidence="2" id="KW-0235">DNA replication</keyword>
<evidence type="ECO:0000256" key="2">
    <source>
        <dbReference type="HAMAP-Rule" id="MF_01113"/>
    </source>
</evidence>
<keyword evidence="2" id="KW-0227">DNA damage</keyword>
<keyword evidence="2" id="KW-0479">Metal-binding</keyword>
<dbReference type="InterPro" id="IPR022880">
    <property type="entry name" value="DNApol_IV"/>
</dbReference>
<dbReference type="EC" id="2.7.7.7" evidence="2"/>
<sequence length="410" mass="46362">MKGKVIFLVDMQSFYASIEKADRPELKDKPVVVSGDPERRNGIILAACPVAKKYGVKTAEALWQALQKCPQAVVIKPRMQYYLDVSLAITDILERFTDLVEPYSVDEQFMDVTGSQRLFGDPLTIAKKVQKCIEKETGVYARVGIGPNKLLAKVACDNFAKKNETGIFWLTKENMKTHMWPLPVGKLFGVGSRMNRHLLLMGIHTIGGLANYPLDKLKKRWGINGHVLWMSANGIDYSPVRPDTFQTQKAIGHHMTLPRDYRRQESIKVVLLELCEEVCRRARQHHVMGHTVSVGARGADFDFPTGFHRQATMAYPTNNTADIFKTAWKLFLTFWDREPVRSLGVTLSQLCSDRTFQLNLFEDVEQKLRIGYVMDEIKNRFGPTAIVRASSLTDAGQAFERAKKLGGHSK</sequence>
<keyword evidence="2" id="KW-0238">DNA-binding</keyword>
<dbReference type="Pfam" id="PF11799">
    <property type="entry name" value="IMS_C"/>
    <property type="match status" value="1"/>
</dbReference>
<dbReference type="GO" id="GO:0006281">
    <property type="term" value="P:DNA repair"/>
    <property type="evidence" value="ECO:0007669"/>
    <property type="project" value="UniProtKB-UniRule"/>
</dbReference>
<keyword evidence="2" id="KW-0234">DNA repair</keyword>
<dbReference type="SUPFAM" id="SSF100879">
    <property type="entry name" value="Lesion bypass DNA polymerase (Y-family), little finger domain"/>
    <property type="match status" value="1"/>
</dbReference>
<comment type="subunit">
    <text evidence="2">Monomer.</text>
</comment>
<comment type="subcellular location">
    <subcellularLocation>
        <location evidence="2">Cytoplasm</location>
    </subcellularLocation>
</comment>
<dbReference type="Gene3D" id="3.30.1490.100">
    <property type="entry name" value="DNA polymerase, Y-family, little finger domain"/>
    <property type="match status" value="1"/>
</dbReference>
<comment type="catalytic activity">
    <reaction evidence="2">
        <text>DNA(n) + a 2'-deoxyribonucleoside 5'-triphosphate = DNA(n+1) + diphosphate</text>
        <dbReference type="Rhea" id="RHEA:22508"/>
        <dbReference type="Rhea" id="RHEA-COMP:17339"/>
        <dbReference type="Rhea" id="RHEA-COMP:17340"/>
        <dbReference type="ChEBI" id="CHEBI:33019"/>
        <dbReference type="ChEBI" id="CHEBI:61560"/>
        <dbReference type="ChEBI" id="CHEBI:173112"/>
        <dbReference type="EC" id="2.7.7.7"/>
    </reaction>
</comment>
<feature type="binding site" evidence="2">
    <location>
        <position position="10"/>
    </location>
    <ligand>
        <name>Mg(2+)</name>
        <dbReference type="ChEBI" id="CHEBI:18420"/>
    </ligand>
</feature>
<dbReference type="PANTHER" id="PTHR11076:SF35">
    <property type="entry name" value="DNA REPAIR PROTEIN HOMOLOG YOBH"/>
    <property type="match status" value="1"/>
</dbReference>
<keyword evidence="2" id="KW-0808">Transferase</keyword>
<keyword evidence="2" id="KW-0515">Mutator protein</keyword>
<dbReference type="Gene3D" id="1.10.150.20">
    <property type="entry name" value="5' to 3' exonuclease, C-terminal subdomain"/>
    <property type="match status" value="1"/>
</dbReference>
<dbReference type="PANTHER" id="PTHR11076">
    <property type="entry name" value="DNA REPAIR POLYMERASE UMUC / TRANSFERASE FAMILY MEMBER"/>
    <property type="match status" value="1"/>
</dbReference>
<dbReference type="InterPro" id="IPR036775">
    <property type="entry name" value="DNA_pol_Y-fam_lit_finger_sf"/>
</dbReference>
<dbReference type="AlphaFoldDB" id="A0A1U9K6W9"/>
<accession>A0A1U9K6W9</accession>
<dbReference type="InterPro" id="IPR050116">
    <property type="entry name" value="DNA_polymerase-Y"/>
</dbReference>
<comment type="cofactor">
    <cofactor evidence="2">
        <name>Mg(2+)</name>
        <dbReference type="ChEBI" id="CHEBI:18420"/>
    </cofactor>
    <text evidence="2">Binds 2 magnesium ions per subunit.</text>
</comment>
<name>A0A1U9K6W9_9BACL</name>